<sequence length="139" mass="15459">MDITSSIITSFRGVQLAFADDTKWPDAIVENALYEADAETGGSGWGGFEDEGHNFKRRGMYYYAAHWLSTTYLTQDAGDTSNVSPNARLNVSQKSVGDESIQYRITAMQETGDDWLSLTNYGVQFLRLRRRAGMGARAV</sequence>
<reference evidence="1" key="1">
    <citation type="journal article" date="2015" name="Nature">
        <title>Complex archaea that bridge the gap between prokaryotes and eukaryotes.</title>
        <authorList>
            <person name="Spang A."/>
            <person name="Saw J.H."/>
            <person name="Jorgensen S.L."/>
            <person name="Zaremba-Niedzwiedzka K."/>
            <person name="Martijn J."/>
            <person name="Lind A.E."/>
            <person name="van Eijk R."/>
            <person name="Schleper C."/>
            <person name="Guy L."/>
            <person name="Ettema T.J."/>
        </authorList>
    </citation>
    <scope>NUCLEOTIDE SEQUENCE</scope>
</reference>
<protein>
    <recommendedName>
        <fullName evidence="2">DUF4054 domain-containing protein</fullName>
    </recommendedName>
</protein>
<dbReference type="Pfam" id="PF13262">
    <property type="entry name" value="DUF4054"/>
    <property type="match status" value="1"/>
</dbReference>
<proteinExistence type="predicted"/>
<name>A0A0F9KPS9_9ZZZZ</name>
<accession>A0A0F9KPS9</accession>
<dbReference type="EMBL" id="LAZR01007646">
    <property type="protein sequence ID" value="KKM83908.1"/>
    <property type="molecule type" value="Genomic_DNA"/>
</dbReference>
<dbReference type="AlphaFoldDB" id="A0A0F9KPS9"/>
<gene>
    <name evidence="1" type="ORF">LCGC14_1304580</name>
</gene>
<evidence type="ECO:0008006" key="2">
    <source>
        <dbReference type="Google" id="ProtNLM"/>
    </source>
</evidence>
<dbReference type="InterPro" id="IPR025127">
    <property type="entry name" value="DUF4054"/>
</dbReference>
<organism evidence="1">
    <name type="scientific">marine sediment metagenome</name>
    <dbReference type="NCBI Taxonomy" id="412755"/>
    <lineage>
        <taxon>unclassified sequences</taxon>
        <taxon>metagenomes</taxon>
        <taxon>ecological metagenomes</taxon>
    </lineage>
</organism>
<comment type="caution">
    <text evidence="1">The sequence shown here is derived from an EMBL/GenBank/DDBJ whole genome shotgun (WGS) entry which is preliminary data.</text>
</comment>
<evidence type="ECO:0000313" key="1">
    <source>
        <dbReference type="EMBL" id="KKM83908.1"/>
    </source>
</evidence>